<dbReference type="Pfam" id="PF02893">
    <property type="entry name" value="GRAM"/>
    <property type="match status" value="1"/>
</dbReference>
<reference evidence="10" key="1">
    <citation type="journal article" date="2018" name="Nat. Microbiol.">
        <title>Leveraging single-cell genomics to expand the fungal tree of life.</title>
        <authorList>
            <person name="Ahrendt S.R."/>
            <person name="Quandt C.A."/>
            <person name="Ciobanu D."/>
            <person name="Clum A."/>
            <person name="Salamov A."/>
            <person name="Andreopoulos B."/>
            <person name="Cheng J.F."/>
            <person name="Woyke T."/>
            <person name="Pelin A."/>
            <person name="Henrissat B."/>
            <person name="Reynolds N.K."/>
            <person name="Benny G.L."/>
            <person name="Smith M.E."/>
            <person name="James T.Y."/>
            <person name="Grigoriev I.V."/>
        </authorList>
    </citation>
    <scope>NUCLEOTIDE SEQUENCE [LARGE SCALE GENOMIC DNA]</scope>
    <source>
        <strain evidence="10">Baker2002</strain>
    </source>
</reference>
<dbReference type="PANTHER" id="PTHR23319:SF36">
    <property type="entry name" value="MEMBRANE-ANCHORED LIPID-BINDING PROTEIN LAM4-RELATED"/>
    <property type="match status" value="1"/>
</dbReference>
<feature type="compositionally biased region" description="Low complexity" evidence="6">
    <location>
        <begin position="189"/>
        <end position="200"/>
    </location>
</feature>
<accession>A0A4P9ZAL6</accession>
<feature type="region of interest" description="Disordered" evidence="6">
    <location>
        <begin position="423"/>
        <end position="452"/>
    </location>
</feature>
<dbReference type="AlphaFoldDB" id="A0A4P9ZAL6"/>
<feature type="region of interest" description="Disordered" evidence="6">
    <location>
        <begin position="171"/>
        <end position="200"/>
    </location>
</feature>
<feature type="region of interest" description="Disordered" evidence="6">
    <location>
        <begin position="328"/>
        <end position="361"/>
    </location>
</feature>
<dbReference type="GO" id="GO:0005886">
    <property type="term" value="C:plasma membrane"/>
    <property type="evidence" value="ECO:0007669"/>
    <property type="project" value="TreeGrafter"/>
</dbReference>
<dbReference type="GO" id="GO:0032541">
    <property type="term" value="C:cortical endoplasmic reticulum"/>
    <property type="evidence" value="ECO:0007669"/>
    <property type="project" value="TreeGrafter"/>
</dbReference>
<dbReference type="InterPro" id="IPR031968">
    <property type="entry name" value="VASt"/>
</dbReference>
<dbReference type="InterPro" id="IPR011993">
    <property type="entry name" value="PH-like_dom_sf"/>
</dbReference>
<keyword evidence="10" id="KW-1185">Reference proteome</keyword>
<feature type="domain" description="VASt" evidence="8">
    <location>
        <begin position="462"/>
        <end position="632"/>
    </location>
</feature>
<feature type="compositionally biased region" description="Basic residues" evidence="6">
    <location>
        <begin position="328"/>
        <end position="338"/>
    </location>
</feature>
<dbReference type="InterPro" id="IPR004182">
    <property type="entry name" value="GRAM"/>
</dbReference>
<feature type="region of interest" description="Disordered" evidence="6">
    <location>
        <begin position="631"/>
        <end position="656"/>
    </location>
</feature>
<dbReference type="PROSITE" id="PS51778">
    <property type="entry name" value="VAST"/>
    <property type="match status" value="1"/>
</dbReference>
<dbReference type="GO" id="GO:0005789">
    <property type="term" value="C:endoplasmic reticulum membrane"/>
    <property type="evidence" value="ECO:0007669"/>
    <property type="project" value="TreeGrafter"/>
</dbReference>
<proteinExistence type="inferred from homology"/>
<feature type="compositionally biased region" description="Basic and acidic residues" evidence="6">
    <location>
        <begin position="173"/>
        <end position="188"/>
    </location>
</feature>
<dbReference type="Proteomes" id="UP000268321">
    <property type="component" value="Unassembled WGS sequence"/>
</dbReference>
<evidence type="ECO:0000256" key="4">
    <source>
        <dbReference type="ARBA" id="ARBA00022989"/>
    </source>
</evidence>
<name>A0A4P9ZAL6_9ASCO</name>
<evidence type="ECO:0000256" key="3">
    <source>
        <dbReference type="ARBA" id="ARBA00022692"/>
    </source>
</evidence>
<dbReference type="GO" id="GO:0120015">
    <property type="term" value="F:sterol transfer activity"/>
    <property type="evidence" value="ECO:0007669"/>
    <property type="project" value="TreeGrafter"/>
</dbReference>
<dbReference type="OrthoDB" id="2162691at2759"/>
<dbReference type="GO" id="GO:0005739">
    <property type="term" value="C:mitochondrion"/>
    <property type="evidence" value="ECO:0007669"/>
    <property type="project" value="TreeGrafter"/>
</dbReference>
<dbReference type="CDD" id="cd13220">
    <property type="entry name" value="PH-GRAM_GRAMDC"/>
    <property type="match status" value="1"/>
</dbReference>
<comment type="similarity">
    <text evidence="2">Belongs to the YSP2 family.</text>
</comment>
<keyword evidence="3 7" id="KW-0812">Transmembrane</keyword>
<dbReference type="GO" id="GO:0032934">
    <property type="term" value="F:sterol binding"/>
    <property type="evidence" value="ECO:0007669"/>
    <property type="project" value="TreeGrafter"/>
</dbReference>
<comment type="subcellular location">
    <subcellularLocation>
        <location evidence="1">Membrane</location>
        <topology evidence="1">Single-pass membrane protein</topology>
    </subcellularLocation>
</comment>
<sequence>MLSDVTKPQIHKLDSNGLISSLVSAAQNAANIIGKPDASVDSSTHQNLFKIPGLAVNALFDREHGPNLPSVLTLTVDSAVSPAPRTASSSNRLDTILASNVHFELLHNSPLSTLGNGDLSLHHFDRKQPIESKRYTKYTIDEANETIRDNLSRKLTSTFSNKVSRRNTIVSSEDAKGPEYTDDERHSIVSESSSFVDGDSSGDSDFHYASKKEREFRHIFKNISPLEKLIQTISCALLKEILVQGKMYLTQNHICFNSSILGWVTNLIIPLQEVIQIEKRTTVILFPNGMAVTTLHQKYVFATVHARDATFDLVIKVWKKSLQDHKGGAKKSRIKSRTQLKPEGPRKAVTEHSEWSDDEDVFSDPDELLQLLVLSQESLDDDNDNVMTRNFAKRKSRTNKMDNESDRNSHSLAFEVDVDADDFSEESEEVGKPAKSGDTFKGLENPGPLKHAPTSFEPPKGNNSVHIMDQKFNAPLGVIFNLLFGPDISFCVKMLEAQKNFDITKDKVTGLSQAHKERSYSYIKPLSGPIGPKQTKCIITETLENYDLSNYCKVHQVTQSPDVPLGSSFKVKTSIYFAWAENNSTKMSVYTSVEWSSKSWIKGAIEKGSVDGQKQSMKAFSEAINELLSAKEPTPTGTKKKRQQASTSEAQPEAAVETQTVTATSMSTLVLLKKFLESIGLLVAFKVPMLNDMAMGVLVLFSVSLVYSLILMWAAGGRRGISIIRSGATNVIEIDGRPYDLFPSMNTYLSDPDTKQNIESQMWDWVMARTSDDVDLYSWNDNMDVGAHRQSEVAELIRLTLKRLDEVYADMQ</sequence>
<evidence type="ECO:0000256" key="7">
    <source>
        <dbReference type="SAM" id="Phobius"/>
    </source>
</evidence>
<evidence type="ECO:0000313" key="10">
    <source>
        <dbReference type="Proteomes" id="UP000268321"/>
    </source>
</evidence>
<dbReference type="InterPro" id="IPR051482">
    <property type="entry name" value="Cholesterol_transport"/>
</dbReference>
<evidence type="ECO:0000259" key="8">
    <source>
        <dbReference type="PROSITE" id="PS51778"/>
    </source>
</evidence>
<keyword evidence="4 7" id="KW-1133">Transmembrane helix</keyword>
<dbReference type="Pfam" id="PF16016">
    <property type="entry name" value="VASt"/>
    <property type="match status" value="1"/>
</dbReference>
<evidence type="ECO:0000313" key="9">
    <source>
        <dbReference type="EMBL" id="RKP29835.1"/>
    </source>
</evidence>
<dbReference type="GO" id="GO:0032366">
    <property type="term" value="P:intracellular sterol transport"/>
    <property type="evidence" value="ECO:0007669"/>
    <property type="project" value="TreeGrafter"/>
</dbReference>
<dbReference type="GO" id="GO:0140268">
    <property type="term" value="C:endoplasmic reticulum-plasma membrane contact site"/>
    <property type="evidence" value="ECO:0007669"/>
    <property type="project" value="TreeGrafter"/>
</dbReference>
<keyword evidence="5 7" id="KW-0472">Membrane</keyword>
<dbReference type="Gene3D" id="2.30.29.30">
    <property type="entry name" value="Pleckstrin-homology domain (PH domain)/Phosphotyrosine-binding domain (PTB)"/>
    <property type="match status" value="1"/>
</dbReference>
<feature type="transmembrane region" description="Helical" evidence="7">
    <location>
        <begin position="693"/>
        <end position="715"/>
    </location>
</feature>
<evidence type="ECO:0000256" key="6">
    <source>
        <dbReference type="SAM" id="MobiDB-lite"/>
    </source>
</evidence>
<dbReference type="PANTHER" id="PTHR23319">
    <property type="entry name" value="GRAM DOMAIN CONTAINING 1B, ISOFORM E"/>
    <property type="match status" value="1"/>
</dbReference>
<protein>
    <recommendedName>
        <fullName evidence="8">VASt domain-containing protein</fullName>
    </recommendedName>
</protein>
<dbReference type="EMBL" id="ML004473">
    <property type="protein sequence ID" value="RKP29835.1"/>
    <property type="molecule type" value="Genomic_DNA"/>
</dbReference>
<evidence type="ECO:0000256" key="1">
    <source>
        <dbReference type="ARBA" id="ARBA00004167"/>
    </source>
</evidence>
<gene>
    <name evidence="9" type="ORF">METBISCDRAFT_17651</name>
</gene>
<evidence type="ECO:0000256" key="2">
    <source>
        <dbReference type="ARBA" id="ARBA00006582"/>
    </source>
</evidence>
<dbReference type="SMART" id="SM00568">
    <property type="entry name" value="GRAM"/>
    <property type="match status" value="1"/>
</dbReference>
<evidence type="ECO:0000256" key="5">
    <source>
        <dbReference type="ARBA" id="ARBA00023136"/>
    </source>
</evidence>
<feature type="compositionally biased region" description="Basic and acidic residues" evidence="6">
    <location>
        <begin position="343"/>
        <end position="355"/>
    </location>
</feature>
<organism evidence="9 10">
    <name type="scientific">Metschnikowia bicuspidata</name>
    <dbReference type="NCBI Taxonomy" id="27322"/>
    <lineage>
        <taxon>Eukaryota</taxon>
        <taxon>Fungi</taxon>
        <taxon>Dikarya</taxon>
        <taxon>Ascomycota</taxon>
        <taxon>Saccharomycotina</taxon>
        <taxon>Pichiomycetes</taxon>
        <taxon>Metschnikowiaceae</taxon>
        <taxon>Metschnikowia</taxon>
    </lineage>
</organism>